<feature type="compositionally biased region" description="Basic residues" evidence="2">
    <location>
        <begin position="959"/>
        <end position="969"/>
    </location>
</feature>
<feature type="compositionally biased region" description="Basic residues" evidence="2">
    <location>
        <begin position="980"/>
        <end position="998"/>
    </location>
</feature>
<comment type="similarity">
    <text evidence="1">Belongs to the CBF/MAK21 family.</text>
</comment>
<evidence type="ECO:0000256" key="2">
    <source>
        <dbReference type="SAM" id="MobiDB-lite"/>
    </source>
</evidence>
<evidence type="ECO:0000313" key="4">
    <source>
        <dbReference type="EnsemblMetazoa" id="AALFPA23_017460.P25466"/>
    </source>
</evidence>
<feature type="region of interest" description="Disordered" evidence="2">
    <location>
        <begin position="916"/>
        <end position="1014"/>
    </location>
</feature>
<feature type="region of interest" description="Disordered" evidence="2">
    <location>
        <begin position="1"/>
        <end position="85"/>
    </location>
</feature>
<protein>
    <recommendedName>
        <fullName evidence="3">CCAAT-binding factor domain-containing protein</fullName>
    </recommendedName>
</protein>
<feature type="compositionally biased region" description="Basic and acidic residues" evidence="2">
    <location>
        <begin position="76"/>
        <end position="85"/>
    </location>
</feature>
<feature type="region of interest" description="Disordered" evidence="2">
    <location>
        <begin position="548"/>
        <end position="580"/>
    </location>
</feature>
<dbReference type="PANTHER" id="PTHR12048">
    <property type="entry name" value="CCAAT-BINDING FACTOR-RELATED"/>
    <property type="match status" value="1"/>
</dbReference>
<dbReference type="InterPro" id="IPR040155">
    <property type="entry name" value="CEBPZ/Mak21-like"/>
</dbReference>
<feature type="compositionally biased region" description="Basic and acidic residues" evidence="2">
    <location>
        <begin position="882"/>
        <end position="892"/>
    </location>
</feature>
<feature type="compositionally biased region" description="Acidic residues" evidence="2">
    <location>
        <begin position="854"/>
        <end position="872"/>
    </location>
</feature>
<sequence length="1014" mass="114651">MSIKESKKHGKKRDSGGGNKEAKPAKEGAASSTKKKIVFGEDGQQKEVPVAEVVGSGDGKHESDGKKGKKYHKKQSKDVREENEVDTVERRWYEHFDGYNTVGELVELKDAEIAELRKLCRLAFEAESRTLMKNNPSDAKWLLTALEKGTSRDRANAGALLVQSNPLYNLQALETVVAMVKLSNKGHLDVVEVLSELMLNSVMPADRKLVSIPLRGADWKNVKKQELEKGLRDKIFAYWHFEDALRDVYFTFLNNLSAVIQTGQDNSKLKVIQYASKLFTMIPEKEAYLLSMLVNKLGDPSKKVAVKALYHLTEVVKKHSAMCPVIVTETEKLLFRNNISSSAQHYALSFLAAISNFGDFTSCEKMINICFSFFKILTDKGEVNCRTMQAILACLRKAIGNIKKDVDIANFVKPEVLNTVYRMIHLADISIACQGLSLLLEITESKGVEQNRFYNALYKKLLDPQLGTVGPRISNIFFYIIHRAIQNDPIPERAQAFIKRLLQVAFNFPPSKVCGVLIIVSKVLRKRRHLHTDGLTPEENGELLEQQLPAKESSEEQHGDDGDEEDQKKPSIKKESNRRVTQYDPFHRAAEYAGAKYTIKYELTRYLEYFHPTVKSFTQSILTNSPLSYYGDPLRDFSLGHFLDRFAFKNPKKPKTEENAEGEQVPKKKILGVAQRKGDYVPSGSRGLPVHSLTKDHCTEDERYIFQFLEQKRERLREAKEKDKARKAEKGIEDKDDDLSDAESLDDDEFDSYLDRLGVPGGDDAGADLDPEVDFMNEFEQDLAKKAEKKKKKRAAGEDEDEDEFGGGMKARISMRRMRMRVVWTTMRNLMTARMTSAMAEVSRWMKATWMTTDLDDEEEDEEDDDEDDEEDAPKSKKKRKEGAVSEREFQKKLKTGDFNSLFAAADDFSEMLETNVGSKDSKSHGTLGEIFNKDNAPSKQMEWEQARFSGKNRMQSGGKKRFISKKHGSSSGGMGGRGGNRKFKGGKVEKRHPKKSFGKGNKGGGKVGGKRRK</sequence>
<evidence type="ECO:0000259" key="3">
    <source>
        <dbReference type="Pfam" id="PF03914"/>
    </source>
</evidence>
<dbReference type="Pfam" id="PF03914">
    <property type="entry name" value="CBF"/>
    <property type="match status" value="1"/>
</dbReference>
<feature type="domain" description="CCAAT-binding factor" evidence="3">
    <location>
        <begin position="433"/>
        <end position="617"/>
    </location>
</feature>
<proteinExistence type="inferred from homology"/>
<accession>A0ABM1ZDD7</accession>
<dbReference type="SUPFAM" id="SSF48371">
    <property type="entry name" value="ARM repeat"/>
    <property type="match status" value="1"/>
</dbReference>
<reference evidence="4" key="2">
    <citation type="submission" date="2025-05" db="UniProtKB">
        <authorList>
            <consortium name="EnsemblMetazoa"/>
        </authorList>
    </citation>
    <scope>IDENTIFICATION</scope>
    <source>
        <strain evidence="4">Foshan</strain>
    </source>
</reference>
<dbReference type="RefSeq" id="XP_019550082.2">
    <property type="nucleotide sequence ID" value="XM_019694537.3"/>
</dbReference>
<feature type="compositionally biased region" description="Acidic residues" evidence="2">
    <location>
        <begin position="734"/>
        <end position="745"/>
    </location>
</feature>
<name>A0ABM1ZDD7_AEDAL</name>
<feature type="region of interest" description="Disordered" evidence="2">
    <location>
        <begin position="717"/>
        <end position="745"/>
    </location>
</feature>
<feature type="compositionally biased region" description="Basic and acidic residues" evidence="2">
    <location>
        <begin position="552"/>
        <end position="578"/>
    </location>
</feature>
<feature type="region of interest" description="Disordered" evidence="2">
    <location>
        <begin position="786"/>
        <end position="808"/>
    </location>
</feature>
<evidence type="ECO:0000256" key="1">
    <source>
        <dbReference type="ARBA" id="ARBA00007797"/>
    </source>
</evidence>
<keyword evidence="5" id="KW-1185">Reference proteome</keyword>
<dbReference type="InterPro" id="IPR016024">
    <property type="entry name" value="ARM-type_fold"/>
</dbReference>
<dbReference type="PANTHER" id="PTHR12048:SF0">
    <property type="entry name" value="CCAAT_ENHANCER-BINDING PROTEIN ZETA"/>
    <property type="match status" value="1"/>
</dbReference>
<dbReference type="InterPro" id="IPR005612">
    <property type="entry name" value="CCAAT-binding_factor"/>
</dbReference>
<dbReference type="Proteomes" id="UP000069940">
    <property type="component" value="Unassembled WGS sequence"/>
</dbReference>
<feature type="compositionally biased region" description="Basic and acidic residues" evidence="2">
    <location>
        <begin position="717"/>
        <end position="733"/>
    </location>
</feature>
<reference evidence="5" key="1">
    <citation type="journal article" date="2015" name="Proc. Natl. Acad. Sci. U.S.A.">
        <title>Genome sequence of the Asian Tiger mosquito, Aedes albopictus, reveals insights into its biology, genetics, and evolution.</title>
        <authorList>
            <person name="Chen X.G."/>
            <person name="Jiang X."/>
            <person name="Gu J."/>
            <person name="Xu M."/>
            <person name="Wu Y."/>
            <person name="Deng Y."/>
            <person name="Zhang C."/>
            <person name="Bonizzoni M."/>
            <person name="Dermauw W."/>
            <person name="Vontas J."/>
            <person name="Armbruster P."/>
            <person name="Huang X."/>
            <person name="Yang Y."/>
            <person name="Zhang H."/>
            <person name="He W."/>
            <person name="Peng H."/>
            <person name="Liu Y."/>
            <person name="Wu K."/>
            <person name="Chen J."/>
            <person name="Lirakis M."/>
            <person name="Topalis P."/>
            <person name="Van Leeuwen T."/>
            <person name="Hall A.B."/>
            <person name="Jiang X."/>
            <person name="Thorpe C."/>
            <person name="Mueller R.L."/>
            <person name="Sun C."/>
            <person name="Waterhouse R.M."/>
            <person name="Yan G."/>
            <person name="Tu Z.J."/>
            <person name="Fang X."/>
            <person name="James A.A."/>
        </authorList>
    </citation>
    <scope>NUCLEOTIDE SEQUENCE [LARGE SCALE GENOMIC DNA]</scope>
    <source>
        <strain evidence="5">Foshan</strain>
    </source>
</reference>
<feature type="region of interest" description="Disordered" evidence="2">
    <location>
        <begin position="854"/>
        <end position="892"/>
    </location>
</feature>
<evidence type="ECO:0000313" key="5">
    <source>
        <dbReference type="Proteomes" id="UP000069940"/>
    </source>
</evidence>
<feature type="compositionally biased region" description="Basic residues" evidence="2">
    <location>
        <begin position="1"/>
        <end position="12"/>
    </location>
</feature>
<dbReference type="GeneID" id="109420213"/>
<dbReference type="EnsemblMetazoa" id="AALFPA23_017460.R25466">
    <property type="protein sequence ID" value="AALFPA23_017460.P25466"/>
    <property type="gene ID" value="AALFPA23_017460"/>
</dbReference>
<organism evidence="4 5">
    <name type="scientific">Aedes albopictus</name>
    <name type="common">Asian tiger mosquito</name>
    <name type="synonym">Stegomyia albopicta</name>
    <dbReference type="NCBI Taxonomy" id="7160"/>
    <lineage>
        <taxon>Eukaryota</taxon>
        <taxon>Metazoa</taxon>
        <taxon>Ecdysozoa</taxon>
        <taxon>Arthropoda</taxon>
        <taxon>Hexapoda</taxon>
        <taxon>Insecta</taxon>
        <taxon>Pterygota</taxon>
        <taxon>Neoptera</taxon>
        <taxon>Endopterygota</taxon>
        <taxon>Diptera</taxon>
        <taxon>Nematocera</taxon>
        <taxon>Culicoidea</taxon>
        <taxon>Culicidae</taxon>
        <taxon>Culicinae</taxon>
        <taxon>Aedini</taxon>
        <taxon>Aedes</taxon>
        <taxon>Stegomyia</taxon>
    </lineage>
</organism>